<dbReference type="PANTHER" id="PTHR44329">
    <property type="entry name" value="SERINE/THREONINE-PROTEIN KINASE TNNI3K-RELATED"/>
    <property type="match status" value="1"/>
</dbReference>
<dbReference type="InterPro" id="IPR011009">
    <property type="entry name" value="Kinase-like_dom_sf"/>
</dbReference>
<dbReference type="Gene3D" id="1.10.510.10">
    <property type="entry name" value="Transferase(Phosphotransferase) domain 1"/>
    <property type="match status" value="1"/>
</dbReference>
<accession>A0A067M192</accession>
<feature type="transmembrane region" description="Helical" evidence="2">
    <location>
        <begin position="465"/>
        <end position="488"/>
    </location>
</feature>
<evidence type="ECO:0000313" key="5">
    <source>
        <dbReference type="Proteomes" id="UP000027195"/>
    </source>
</evidence>
<dbReference type="SMART" id="SM00220">
    <property type="entry name" value="S_TKc"/>
    <property type="match status" value="1"/>
</dbReference>
<dbReference type="InterPro" id="IPR000719">
    <property type="entry name" value="Prot_kinase_dom"/>
</dbReference>
<evidence type="ECO:0000256" key="2">
    <source>
        <dbReference type="SAM" id="Phobius"/>
    </source>
</evidence>
<feature type="region of interest" description="Disordered" evidence="1">
    <location>
        <begin position="1"/>
        <end position="23"/>
    </location>
</feature>
<dbReference type="InParanoid" id="A0A067M192"/>
<dbReference type="PROSITE" id="PS00108">
    <property type="entry name" value="PROTEIN_KINASE_ST"/>
    <property type="match status" value="1"/>
</dbReference>
<dbReference type="Pfam" id="PF07714">
    <property type="entry name" value="PK_Tyr_Ser-Thr"/>
    <property type="match status" value="1"/>
</dbReference>
<reference evidence="5" key="1">
    <citation type="journal article" date="2014" name="Proc. Natl. Acad. Sci. U.S.A.">
        <title>Extensive sampling of basidiomycete genomes demonstrates inadequacy of the white-rot/brown-rot paradigm for wood decay fungi.</title>
        <authorList>
            <person name="Riley R."/>
            <person name="Salamov A.A."/>
            <person name="Brown D.W."/>
            <person name="Nagy L.G."/>
            <person name="Floudas D."/>
            <person name="Held B.W."/>
            <person name="Levasseur A."/>
            <person name="Lombard V."/>
            <person name="Morin E."/>
            <person name="Otillar R."/>
            <person name="Lindquist E.A."/>
            <person name="Sun H."/>
            <person name="LaButti K.M."/>
            <person name="Schmutz J."/>
            <person name="Jabbour D."/>
            <person name="Luo H."/>
            <person name="Baker S.E."/>
            <person name="Pisabarro A.G."/>
            <person name="Walton J.D."/>
            <person name="Blanchette R.A."/>
            <person name="Henrissat B."/>
            <person name="Martin F."/>
            <person name="Cullen D."/>
            <person name="Hibbett D.S."/>
            <person name="Grigoriev I.V."/>
        </authorList>
    </citation>
    <scope>NUCLEOTIDE SEQUENCE [LARGE SCALE GENOMIC DNA]</scope>
    <source>
        <strain evidence="5">FD-172 SS1</strain>
    </source>
</reference>
<keyword evidence="2" id="KW-0812">Transmembrane</keyword>
<dbReference type="EMBL" id="KL198090">
    <property type="protein sequence ID" value="KDQ08470.1"/>
    <property type="molecule type" value="Genomic_DNA"/>
</dbReference>
<evidence type="ECO:0000313" key="4">
    <source>
        <dbReference type="EMBL" id="KDQ08470.1"/>
    </source>
</evidence>
<feature type="compositionally biased region" description="Polar residues" evidence="1">
    <location>
        <begin position="1"/>
        <end position="18"/>
    </location>
</feature>
<keyword evidence="5" id="KW-1185">Reference proteome</keyword>
<dbReference type="SUPFAM" id="SSF56112">
    <property type="entry name" value="Protein kinase-like (PK-like)"/>
    <property type="match status" value="1"/>
</dbReference>
<dbReference type="InterPro" id="IPR008271">
    <property type="entry name" value="Ser/Thr_kinase_AS"/>
</dbReference>
<feature type="transmembrane region" description="Helical" evidence="2">
    <location>
        <begin position="388"/>
        <end position="406"/>
    </location>
</feature>
<dbReference type="STRING" id="930990.A0A067M192"/>
<dbReference type="GO" id="GO:0004674">
    <property type="term" value="F:protein serine/threonine kinase activity"/>
    <property type="evidence" value="ECO:0007669"/>
    <property type="project" value="TreeGrafter"/>
</dbReference>
<dbReference type="GO" id="GO:0005524">
    <property type="term" value="F:ATP binding"/>
    <property type="evidence" value="ECO:0007669"/>
    <property type="project" value="InterPro"/>
</dbReference>
<dbReference type="HOGENOM" id="CLU_043287_0_0_1"/>
<evidence type="ECO:0000259" key="3">
    <source>
        <dbReference type="PROSITE" id="PS50011"/>
    </source>
</evidence>
<feature type="domain" description="Protein kinase" evidence="3">
    <location>
        <begin position="102"/>
        <end position="367"/>
    </location>
</feature>
<organism evidence="4 5">
    <name type="scientific">Botryobasidium botryosum (strain FD-172 SS1)</name>
    <dbReference type="NCBI Taxonomy" id="930990"/>
    <lineage>
        <taxon>Eukaryota</taxon>
        <taxon>Fungi</taxon>
        <taxon>Dikarya</taxon>
        <taxon>Basidiomycota</taxon>
        <taxon>Agaricomycotina</taxon>
        <taxon>Agaricomycetes</taxon>
        <taxon>Cantharellales</taxon>
        <taxon>Botryobasidiaceae</taxon>
        <taxon>Botryobasidium</taxon>
    </lineage>
</organism>
<feature type="transmembrane region" description="Helical" evidence="2">
    <location>
        <begin position="427"/>
        <end position="445"/>
    </location>
</feature>
<dbReference type="PROSITE" id="PS50011">
    <property type="entry name" value="PROTEIN_KINASE_DOM"/>
    <property type="match status" value="1"/>
</dbReference>
<name>A0A067M192_BOTB1</name>
<gene>
    <name evidence="4" type="ORF">BOTBODRAFT_37909</name>
</gene>
<keyword evidence="2" id="KW-0472">Membrane</keyword>
<keyword evidence="2" id="KW-1133">Transmembrane helix</keyword>
<evidence type="ECO:0000256" key="1">
    <source>
        <dbReference type="SAM" id="MobiDB-lite"/>
    </source>
</evidence>
<dbReference type="OrthoDB" id="1668230at2759"/>
<proteinExistence type="predicted"/>
<dbReference type="Proteomes" id="UP000027195">
    <property type="component" value="Unassembled WGS sequence"/>
</dbReference>
<dbReference type="InterPro" id="IPR051681">
    <property type="entry name" value="Ser/Thr_Kinases-Pseudokinases"/>
</dbReference>
<protein>
    <recommendedName>
        <fullName evidence="3">Protein kinase domain-containing protein</fullName>
    </recommendedName>
</protein>
<sequence>MPSNHTDAFNTPPTSPQRSIPLDPTHVAELVGRTTRLLALQTPDLSKSTPEKAMQLIRIIREQLFSSSADKDVYIRLLFQLYFAFQSYPAHPALHEYEITRRARPTPSCGGGFADCWEGTFLGELKVAMKTPRSALKEVAKKRLEREIKVWRRLQHPNILPFIGCCTLEDTSYMVSPWVENGDALAYVRRSLHSCSLDLLAQVASGLQYLHEFTPPVIHGDLKSSNILVSEQGVAFITDFGLSAVKSAQNAIDSNSSAWHRGGHPRWQAPELLLQEDAKRTEATDVFAFGRVMLEFLTGEIPFSELNSNQVLLEVIGYKHPARPRDDDAVERGLDDGMWRLMQKCWSKDPVLRPVAADIAAYLQSRLIGRSRASGAVAKPWRIDTTDIAATLITLLLIYWVTSWAMSRIVPRALPILWSSLTPVYDMLSGLLGLVFISWVIFWVLPALRSSLASIYDTLCILHDFAVWLSYYPSLQWLVGLCVLYIIYRVLS</sequence>
<dbReference type="AlphaFoldDB" id="A0A067M192"/>
<dbReference type="InterPro" id="IPR001245">
    <property type="entry name" value="Ser-Thr/Tyr_kinase_cat_dom"/>
</dbReference>